<comment type="caution">
    <text evidence="1">The sequence shown here is derived from an EMBL/GenBank/DDBJ whole genome shotgun (WGS) entry which is preliminary data.</text>
</comment>
<protein>
    <submittedName>
        <fullName evidence="1">Uncharacterized protein</fullName>
    </submittedName>
</protein>
<gene>
    <name evidence="1" type="ORF">ACJMK2_009112</name>
</gene>
<accession>A0ABD3VDJ5</accession>
<keyword evidence="2" id="KW-1185">Reference proteome</keyword>
<sequence>MGLAVLVSGYPKPIGHERDILEDGFLEDSVDSRNFGYLDYDNRDNNWNIPYYEDNIIYDEPVDGFQANKRGISGDNWKDTNNDHNAVGSYTIQNYGTNGEEIAGFISF</sequence>
<dbReference type="AlphaFoldDB" id="A0ABD3VDJ5"/>
<dbReference type="Proteomes" id="UP001634394">
    <property type="component" value="Unassembled WGS sequence"/>
</dbReference>
<dbReference type="EMBL" id="JBJQND010000012">
    <property type="protein sequence ID" value="KAL3858863.1"/>
    <property type="molecule type" value="Genomic_DNA"/>
</dbReference>
<reference evidence="1 2" key="1">
    <citation type="submission" date="2024-11" db="EMBL/GenBank/DDBJ databases">
        <title>Chromosome-level genome assembly of the freshwater bivalve Anodonta woodiana.</title>
        <authorList>
            <person name="Chen X."/>
        </authorList>
    </citation>
    <scope>NUCLEOTIDE SEQUENCE [LARGE SCALE GENOMIC DNA]</scope>
    <source>
        <strain evidence="1">MN2024</strain>
        <tissue evidence="1">Gills</tissue>
    </source>
</reference>
<name>A0ABD3VDJ5_SINWO</name>
<organism evidence="1 2">
    <name type="scientific">Sinanodonta woodiana</name>
    <name type="common">Chinese pond mussel</name>
    <name type="synonym">Anodonta woodiana</name>
    <dbReference type="NCBI Taxonomy" id="1069815"/>
    <lineage>
        <taxon>Eukaryota</taxon>
        <taxon>Metazoa</taxon>
        <taxon>Spiralia</taxon>
        <taxon>Lophotrochozoa</taxon>
        <taxon>Mollusca</taxon>
        <taxon>Bivalvia</taxon>
        <taxon>Autobranchia</taxon>
        <taxon>Heteroconchia</taxon>
        <taxon>Palaeoheterodonta</taxon>
        <taxon>Unionida</taxon>
        <taxon>Unionoidea</taxon>
        <taxon>Unionidae</taxon>
        <taxon>Unioninae</taxon>
        <taxon>Sinanodonta</taxon>
    </lineage>
</organism>
<evidence type="ECO:0000313" key="1">
    <source>
        <dbReference type="EMBL" id="KAL3858863.1"/>
    </source>
</evidence>
<proteinExistence type="predicted"/>
<evidence type="ECO:0000313" key="2">
    <source>
        <dbReference type="Proteomes" id="UP001634394"/>
    </source>
</evidence>